<organism evidence="1 2">
    <name type="scientific">Clostridium luticellarii</name>
    <dbReference type="NCBI Taxonomy" id="1691940"/>
    <lineage>
        <taxon>Bacteria</taxon>
        <taxon>Bacillati</taxon>
        <taxon>Bacillota</taxon>
        <taxon>Clostridia</taxon>
        <taxon>Eubacteriales</taxon>
        <taxon>Clostridiaceae</taxon>
        <taxon>Clostridium</taxon>
    </lineage>
</organism>
<sequence length="229" mass="27044">MYLCPVKIFFNSLQEYNRSKIMNEKIHFNYAYPNHRYYDGYFRNMNVRGDIKNVSKLNLSNKMRMLWEQHVAWTRMLITSIAFDLPDTEFITNRLLRNPIDFEEALRSFYGDDIASQFRNLFREHLTIAAQLVKSAKAGDSQMVSNTEKEWYANADKIAAFLSDINPYWSQENWKSMLHEHLALTKSEAVNMLNKDYAANISVYDEIERQALEMADMMTEGIVEQFIKN</sequence>
<evidence type="ECO:0008006" key="3">
    <source>
        <dbReference type="Google" id="ProtNLM"/>
    </source>
</evidence>
<comment type="caution">
    <text evidence="1">The sequence shown here is derived from an EMBL/GenBank/DDBJ whole genome shotgun (WGS) entry which is preliminary data.</text>
</comment>
<name>A0A2T0BDB5_9CLOT</name>
<accession>A0A2T0BDB5</accession>
<dbReference type="AlphaFoldDB" id="A0A2T0BDB5"/>
<protein>
    <recommendedName>
        <fullName evidence="3">Acetylglutamate kinase</fullName>
    </recommendedName>
</protein>
<proteinExistence type="predicted"/>
<dbReference type="Proteomes" id="UP000237798">
    <property type="component" value="Unassembled WGS sequence"/>
</dbReference>
<gene>
    <name evidence="1" type="ORF">CLLU_29840</name>
</gene>
<dbReference type="RefSeq" id="WP_242977670.1">
    <property type="nucleotide sequence ID" value="NZ_PVXP01000062.1"/>
</dbReference>
<reference evidence="1 2" key="1">
    <citation type="submission" date="2018-03" db="EMBL/GenBank/DDBJ databases">
        <title>Genome sequence of Clostridium luticellarii DSM 29923.</title>
        <authorList>
            <person name="Poehlein A."/>
            <person name="Daniel R."/>
        </authorList>
    </citation>
    <scope>NUCLEOTIDE SEQUENCE [LARGE SCALE GENOMIC DNA]</scope>
    <source>
        <strain evidence="1 2">DSM 29923</strain>
    </source>
</reference>
<keyword evidence="2" id="KW-1185">Reference proteome</keyword>
<evidence type="ECO:0000313" key="2">
    <source>
        <dbReference type="Proteomes" id="UP000237798"/>
    </source>
</evidence>
<evidence type="ECO:0000313" key="1">
    <source>
        <dbReference type="EMBL" id="PRR81886.1"/>
    </source>
</evidence>
<dbReference type="EMBL" id="PVXP01000062">
    <property type="protein sequence ID" value="PRR81886.1"/>
    <property type="molecule type" value="Genomic_DNA"/>
</dbReference>